<evidence type="ECO:0000313" key="3">
    <source>
        <dbReference type="EMBL" id="MBJ7610664.1"/>
    </source>
</evidence>
<dbReference type="EMBL" id="JAEKNN010000072">
    <property type="protein sequence ID" value="MBJ7610664.1"/>
    <property type="molecule type" value="Genomic_DNA"/>
</dbReference>
<evidence type="ECO:0008006" key="5">
    <source>
        <dbReference type="Google" id="ProtNLM"/>
    </source>
</evidence>
<protein>
    <recommendedName>
        <fullName evidence="5">Flp pilus-assembly TadG-like N-terminal domain-containing protein</fullName>
    </recommendedName>
</protein>
<dbReference type="Pfam" id="PF13400">
    <property type="entry name" value="Tad"/>
    <property type="match status" value="1"/>
</dbReference>
<feature type="domain" description="DUF2134" evidence="1">
    <location>
        <begin position="52"/>
        <end position="127"/>
    </location>
</feature>
<feature type="domain" description="Putative Flp pilus-assembly TadG-like N-terminal" evidence="2">
    <location>
        <begin position="2"/>
        <end position="42"/>
    </location>
</feature>
<evidence type="ECO:0000259" key="1">
    <source>
        <dbReference type="Pfam" id="PF09977"/>
    </source>
</evidence>
<name>A0A934KHF7_9BACT</name>
<dbReference type="AlphaFoldDB" id="A0A934KHF7"/>
<reference evidence="3 4" key="1">
    <citation type="submission" date="2020-10" db="EMBL/GenBank/DDBJ databases">
        <title>Ca. Dormibacterota MAGs.</title>
        <authorList>
            <person name="Montgomery K."/>
        </authorList>
    </citation>
    <scope>NUCLEOTIDE SEQUENCE [LARGE SCALE GENOMIC DNA]</scope>
    <source>
        <strain evidence="3">Mitchell_Peninsula_5</strain>
    </source>
</reference>
<accession>A0A934KHF7</accession>
<gene>
    <name evidence="3" type="ORF">JF887_14750</name>
</gene>
<sequence>MIFAVIAVVLFALVGMAVDGGFSYFVSDKLERGAAAAALAGVPDMPNLAPPAANDATTTATKAAALNGWTAGGPTNVAIAVAAVPNPATPGQNYRNRLQVKISADVPVFFMKLLGFSTHREGRTAIAEYLPPITFGQPGGQLGSDLPNLGNTGTNNYYFMRSEGYGTDRGQGDAYGPNPTDWLGPNAANPADTHALNAQGEPTSQPLALPARGGASYQIFVPANQTTTLKVYNPVFAPDNGTANALGYTYHEDDGDFPETGTGCTRGSGPGTSPCSGPGSATDAKQWPTMSYTVYQSPNPFDHKADVWISNMTIKSIDGTSNPNYTIPGVTATPQPLAQLSAMYHSWMDITAIPTVPAPAPYVPLVTVNNPSSTRLLVGGANGSTYRLRVDQLDDTSGDPAVNGRVQNQQSQAHKGYAVSATGCATCTVAALNDITLYTPVKTGQFTMPLVSIPPDYQGRTFSLYVFDPGDVTCNATGCSNVITLMQPTANGTSSKPAITTDGIFESPTSSQFGGGPYINKVAGPGPAAIQTQSQNPNSNPTNLFNGRWLKFDISVPGDYATTQISSLPSSWYWSLQYNTSQPAGDTITANLGFAGAPVHIISG</sequence>
<evidence type="ECO:0000313" key="4">
    <source>
        <dbReference type="Proteomes" id="UP000614410"/>
    </source>
</evidence>
<dbReference type="Proteomes" id="UP000614410">
    <property type="component" value="Unassembled WGS sequence"/>
</dbReference>
<evidence type="ECO:0000259" key="2">
    <source>
        <dbReference type="Pfam" id="PF13400"/>
    </source>
</evidence>
<comment type="caution">
    <text evidence="3">The sequence shown here is derived from an EMBL/GenBank/DDBJ whole genome shotgun (WGS) entry which is preliminary data.</text>
</comment>
<organism evidence="3 4">
    <name type="scientific">Candidatus Amunia macphersoniae</name>
    <dbReference type="NCBI Taxonomy" id="3127014"/>
    <lineage>
        <taxon>Bacteria</taxon>
        <taxon>Bacillati</taxon>
        <taxon>Candidatus Dormiibacterota</taxon>
        <taxon>Candidatus Dormibacteria</taxon>
        <taxon>Candidatus Aeolococcales</taxon>
        <taxon>Candidatus Aeolococcaceae</taxon>
        <taxon>Candidatus Amunia</taxon>
    </lineage>
</organism>
<dbReference type="InterPro" id="IPR028087">
    <property type="entry name" value="Tad_N"/>
</dbReference>
<dbReference type="InterPro" id="IPR018705">
    <property type="entry name" value="DUF2134_membrane"/>
</dbReference>
<dbReference type="Pfam" id="PF09977">
    <property type="entry name" value="Tad_C"/>
    <property type="match status" value="1"/>
</dbReference>
<proteinExistence type="predicted"/>